<gene>
    <name evidence="8" type="primary">obg</name>
    <name evidence="11" type="ORF">LX95_02649</name>
</gene>
<dbReference type="SUPFAM" id="SSF82051">
    <property type="entry name" value="Obg GTP-binding protein N-terminal domain"/>
    <property type="match status" value="1"/>
</dbReference>
<accession>A0A2W7IH47</accession>
<keyword evidence="12" id="KW-1185">Reference proteome</keyword>
<protein>
    <recommendedName>
        <fullName evidence="8">GTPase Obg</fullName>
        <ecNumber evidence="8">3.6.5.-</ecNumber>
    </recommendedName>
    <alternativeName>
        <fullName evidence="8">GTP-binding protein Obg</fullName>
    </alternativeName>
</protein>
<evidence type="ECO:0000313" key="11">
    <source>
        <dbReference type="EMBL" id="PZW38627.1"/>
    </source>
</evidence>
<dbReference type="Pfam" id="PF01018">
    <property type="entry name" value="GTP1_OBG"/>
    <property type="match status" value="1"/>
</dbReference>
<feature type="binding site" evidence="8">
    <location>
        <begin position="216"/>
        <end position="219"/>
    </location>
    <ligand>
        <name>GTP</name>
        <dbReference type="ChEBI" id="CHEBI:37565"/>
    </ligand>
</feature>
<dbReference type="NCBIfam" id="TIGR02729">
    <property type="entry name" value="Obg_CgtA"/>
    <property type="match status" value="1"/>
</dbReference>
<comment type="subunit">
    <text evidence="8">Monomer.</text>
</comment>
<feature type="binding site" evidence="8">
    <location>
        <position position="176"/>
    </location>
    <ligand>
        <name>Mg(2+)</name>
        <dbReference type="ChEBI" id="CHEBI:18420"/>
    </ligand>
</feature>
<feature type="binding site" evidence="8">
    <location>
        <begin position="283"/>
        <end position="286"/>
    </location>
    <ligand>
        <name>GTP</name>
        <dbReference type="ChEBI" id="CHEBI:37565"/>
    </ligand>
</feature>
<dbReference type="InterPro" id="IPR006074">
    <property type="entry name" value="GTP1-OBG_CS"/>
</dbReference>
<proteinExistence type="inferred from homology"/>
<dbReference type="EC" id="3.6.5.-" evidence="8"/>
<dbReference type="InterPro" id="IPR006073">
    <property type="entry name" value="GTP-bd"/>
</dbReference>
<dbReference type="GO" id="GO:0042254">
    <property type="term" value="P:ribosome biogenesis"/>
    <property type="evidence" value="ECO:0007669"/>
    <property type="project" value="UniProtKB-UniRule"/>
</dbReference>
<dbReference type="EMBL" id="QKYV01000008">
    <property type="protein sequence ID" value="PZW38627.1"/>
    <property type="molecule type" value="Genomic_DNA"/>
</dbReference>
<dbReference type="NCBIfam" id="NF008956">
    <property type="entry name" value="PRK12299.1"/>
    <property type="match status" value="1"/>
</dbReference>
<keyword evidence="3 8" id="KW-0479">Metal-binding</keyword>
<feature type="binding site" evidence="8">
    <location>
        <begin position="313"/>
        <end position="315"/>
    </location>
    <ligand>
        <name>GTP</name>
        <dbReference type="ChEBI" id="CHEBI:37565"/>
    </ligand>
</feature>
<feature type="binding site" evidence="8">
    <location>
        <begin position="169"/>
        <end position="176"/>
    </location>
    <ligand>
        <name>GTP</name>
        <dbReference type="ChEBI" id="CHEBI:37565"/>
    </ligand>
</feature>
<comment type="cofactor">
    <cofactor evidence="8">
        <name>Mg(2+)</name>
        <dbReference type="ChEBI" id="CHEBI:18420"/>
    </cofactor>
</comment>
<dbReference type="GO" id="GO:0043022">
    <property type="term" value="F:ribosome binding"/>
    <property type="evidence" value="ECO:0007669"/>
    <property type="project" value="UniProtKB-ARBA"/>
</dbReference>
<organism evidence="11 12">
    <name type="scientific">Mesonia algae</name>
    <dbReference type="NCBI Taxonomy" id="213248"/>
    <lineage>
        <taxon>Bacteria</taxon>
        <taxon>Pseudomonadati</taxon>
        <taxon>Bacteroidota</taxon>
        <taxon>Flavobacteriia</taxon>
        <taxon>Flavobacteriales</taxon>
        <taxon>Flavobacteriaceae</taxon>
        <taxon>Mesonia</taxon>
    </lineage>
</organism>
<reference evidence="11 12" key="1">
    <citation type="submission" date="2018-06" db="EMBL/GenBank/DDBJ databases">
        <title>Genomic Encyclopedia of Archaeal and Bacterial Type Strains, Phase II (KMG-II): from individual species to whole genera.</title>
        <authorList>
            <person name="Goeker M."/>
        </authorList>
    </citation>
    <scope>NUCLEOTIDE SEQUENCE [LARGE SCALE GENOMIC DNA]</scope>
    <source>
        <strain evidence="11 12">DSM 15361</strain>
    </source>
</reference>
<dbReference type="Gene3D" id="2.70.210.12">
    <property type="entry name" value="GTP1/OBG domain"/>
    <property type="match status" value="1"/>
</dbReference>
<dbReference type="AlphaFoldDB" id="A0A2W7IH47"/>
<keyword evidence="4 8" id="KW-0547">Nucleotide-binding</keyword>
<dbReference type="InterPro" id="IPR014100">
    <property type="entry name" value="GTP-bd_Obg/CgtA"/>
</dbReference>
<dbReference type="GO" id="GO:0005737">
    <property type="term" value="C:cytoplasm"/>
    <property type="evidence" value="ECO:0007669"/>
    <property type="project" value="UniProtKB-SubCell"/>
</dbReference>
<evidence type="ECO:0000256" key="8">
    <source>
        <dbReference type="HAMAP-Rule" id="MF_01454"/>
    </source>
</evidence>
<dbReference type="GO" id="GO:0005525">
    <property type="term" value="F:GTP binding"/>
    <property type="evidence" value="ECO:0007669"/>
    <property type="project" value="UniProtKB-UniRule"/>
</dbReference>
<dbReference type="InterPro" id="IPR027417">
    <property type="entry name" value="P-loop_NTPase"/>
</dbReference>
<dbReference type="InterPro" id="IPR031167">
    <property type="entry name" value="G_OBG"/>
</dbReference>
<dbReference type="GO" id="GO:0000287">
    <property type="term" value="F:magnesium ion binding"/>
    <property type="evidence" value="ECO:0007669"/>
    <property type="project" value="InterPro"/>
</dbReference>
<dbReference type="InterPro" id="IPR045086">
    <property type="entry name" value="OBG_GTPase"/>
</dbReference>
<dbReference type="NCBIfam" id="NF008955">
    <property type="entry name" value="PRK12297.1"/>
    <property type="match status" value="1"/>
</dbReference>
<feature type="domain" description="OBG-type G" evidence="9">
    <location>
        <begin position="163"/>
        <end position="332"/>
    </location>
</feature>
<comment type="similarity">
    <text evidence="1 8">Belongs to the TRAFAC class OBG-HflX-like GTPase superfamily. OBG GTPase family.</text>
</comment>
<evidence type="ECO:0000256" key="4">
    <source>
        <dbReference type="ARBA" id="ARBA00022741"/>
    </source>
</evidence>
<feature type="binding site" evidence="8">
    <location>
        <begin position="194"/>
        <end position="198"/>
    </location>
    <ligand>
        <name>GTP</name>
        <dbReference type="ChEBI" id="CHEBI:37565"/>
    </ligand>
</feature>
<dbReference type="PRINTS" id="PR00326">
    <property type="entry name" value="GTP1OBG"/>
</dbReference>
<dbReference type="FunFam" id="2.70.210.12:FF:000001">
    <property type="entry name" value="GTPase Obg"/>
    <property type="match status" value="1"/>
</dbReference>
<dbReference type="PIRSF" id="PIRSF002401">
    <property type="entry name" value="GTP_bd_Obg/CgtA"/>
    <property type="match status" value="1"/>
</dbReference>
<keyword evidence="7 8" id="KW-0342">GTP-binding</keyword>
<feature type="domain" description="Obg" evidence="10">
    <location>
        <begin position="4"/>
        <end position="162"/>
    </location>
</feature>
<comment type="function">
    <text evidence="8">An essential GTPase which binds GTP, GDP and possibly (p)ppGpp with moderate affinity, with high nucleotide exchange rates and a fairly low GTP hydrolysis rate. Plays a role in control of the cell cycle, stress response, ribosome biogenesis and in those bacteria that undergo differentiation, in morphogenesis control.</text>
</comment>
<comment type="caution">
    <text evidence="11">The sequence shown here is derived from an EMBL/GenBank/DDBJ whole genome shotgun (WGS) entry which is preliminary data.</text>
</comment>
<keyword evidence="5 8" id="KW-0378">Hydrolase</keyword>
<dbReference type="Gene3D" id="3.40.50.300">
    <property type="entry name" value="P-loop containing nucleotide triphosphate hydrolases"/>
    <property type="match status" value="1"/>
</dbReference>
<evidence type="ECO:0000256" key="2">
    <source>
        <dbReference type="ARBA" id="ARBA00022490"/>
    </source>
</evidence>
<sequence>MREGNFIDYVKLHVTSGKGGKGSMHLHREKYIEKGGPDGGDGGRGGHVIIRGNENLWTLHEFTFKRHIKAGHGEHGSKQRSTGADGEDIYIDVPLGTVIRDTETEETIDEVVSHEQEIVIAPGGKGGRGNWHFKSSTNQTPRYAQPGLEGEERDITLELKVLADVGLVGFPNAGKSTLLSVITAAKPKIANYEFTTLKPNLGIVKYRDYRSFVVADIPGIIEGAAEGKGLGYRFLRHIERNSTLLFLVPCDVESIEGQYEILLDELRRYNPELLDKDRVLAISKSDMLDEELKAELEKEVAKAFKKIPYVFISSVAQQGLQELKDTLWEVLNKDPLHKA</sequence>
<dbReference type="RefSeq" id="WP_111541914.1">
    <property type="nucleotide sequence ID" value="NZ_QKYV01000008.1"/>
</dbReference>
<evidence type="ECO:0000256" key="6">
    <source>
        <dbReference type="ARBA" id="ARBA00022842"/>
    </source>
</evidence>
<dbReference type="SUPFAM" id="SSF52540">
    <property type="entry name" value="P-loop containing nucleoside triphosphate hydrolases"/>
    <property type="match status" value="1"/>
</dbReference>
<comment type="subcellular location">
    <subcellularLocation>
        <location evidence="8">Cytoplasm</location>
    </subcellularLocation>
</comment>
<evidence type="ECO:0000313" key="12">
    <source>
        <dbReference type="Proteomes" id="UP000249542"/>
    </source>
</evidence>
<name>A0A2W7IH47_9FLAO</name>
<keyword evidence="2 8" id="KW-0963">Cytoplasm</keyword>
<keyword evidence="6 8" id="KW-0460">Magnesium</keyword>
<dbReference type="PANTHER" id="PTHR11702">
    <property type="entry name" value="DEVELOPMENTALLY REGULATED GTP-BINDING PROTEIN-RELATED"/>
    <property type="match status" value="1"/>
</dbReference>
<dbReference type="HAMAP" id="MF_01454">
    <property type="entry name" value="GTPase_Obg"/>
    <property type="match status" value="1"/>
</dbReference>
<evidence type="ECO:0000256" key="3">
    <source>
        <dbReference type="ARBA" id="ARBA00022723"/>
    </source>
</evidence>
<evidence type="ECO:0000256" key="5">
    <source>
        <dbReference type="ARBA" id="ARBA00022801"/>
    </source>
</evidence>
<evidence type="ECO:0000256" key="1">
    <source>
        <dbReference type="ARBA" id="ARBA00007699"/>
    </source>
</evidence>
<dbReference type="GO" id="GO:0003924">
    <property type="term" value="F:GTPase activity"/>
    <property type="evidence" value="ECO:0007669"/>
    <property type="project" value="UniProtKB-UniRule"/>
</dbReference>
<dbReference type="PROSITE" id="PS00905">
    <property type="entry name" value="GTP1_OBG"/>
    <property type="match status" value="1"/>
</dbReference>
<evidence type="ECO:0000259" key="9">
    <source>
        <dbReference type="PROSITE" id="PS51710"/>
    </source>
</evidence>
<evidence type="ECO:0000259" key="10">
    <source>
        <dbReference type="PROSITE" id="PS51883"/>
    </source>
</evidence>
<feature type="binding site" evidence="8">
    <location>
        <position position="196"/>
    </location>
    <ligand>
        <name>Mg(2+)</name>
        <dbReference type="ChEBI" id="CHEBI:18420"/>
    </ligand>
</feature>
<evidence type="ECO:0000256" key="7">
    <source>
        <dbReference type="ARBA" id="ARBA00023134"/>
    </source>
</evidence>
<dbReference type="PROSITE" id="PS51883">
    <property type="entry name" value="OBG"/>
    <property type="match status" value="1"/>
</dbReference>
<dbReference type="PANTHER" id="PTHR11702:SF31">
    <property type="entry name" value="MITOCHONDRIAL RIBOSOME-ASSOCIATED GTPASE 2"/>
    <property type="match status" value="1"/>
</dbReference>
<dbReference type="InterPro" id="IPR036726">
    <property type="entry name" value="GTP1_OBG_dom_sf"/>
</dbReference>
<dbReference type="Proteomes" id="UP000249542">
    <property type="component" value="Unassembled WGS sequence"/>
</dbReference>
<dbReference type="PROSITE" id="PS51710">
    <property type="entry name" value="G_OBG"/>
    <property type="match status" value="1"/>
</dbReference>
<dbReference type="InterPro" id="IPR006169">
    <property type="entry name" value="GTP1_OBG_dom"/>
</dbReference>
<dbReference type="CDD" id="cd01898">
    <property type="entry name" value="Obg"/>
    <property type="match status" value="1"/>
</dbReference>
<dbReference type="Pfam" id="PF01926">
    <property type="entry name" value="MMR_HSR1"/>
    <property type="match status" value="1"/>
</dbReference>